<feature type="chain" id="PRO_5035191179" evidence="2">
    <location>
        <begin position="22"/>
        <end position="160"/>
    </location>
</feature>
<feature type="signal peptide" evidence="2">
    <location>
        <begin position="1"/>
        <end position="21"/>
    </location>
</feature>
<name>A0A8J2KRC5_9HEXA</name>
<feature type="region of interest" description="Disordered" evidence="1">
    <location>
        <begin position="89"/>
        <end position="124"/>
    </location>
</feature>
<protein>
    <submittedName>
        <fullName evidence="3">Uncharacterized protein</fullName>
    </submittedName>
</protein>
<evidence type="ECO:0000313" key="4">
    <source>
        <dbReference type="Proteomes" id="UP000708208"/>
    </source>
</evidence>
<proteinExistence type="predicted"/>
<sequence>MLSISFSSFFGIIFILPSVQLQFRGMCERGQNAGIMLQPFICFLPGISNGNIPLIYFFFPPPINLTPVDRSKPGGPVVVPMPLPPYPVLTSRRPRTTTESDDYHYADDHLNSNDHNSSDDHLNSDDHHDRDYAYHTYHKGLHNFHNNWRRFLVRHCISPA</sequence>
<keyword evidence="2" id="KW-0732">Signal</keyword>
<reference evidence="3" key="1">
    <citation type="submission" date="2021-06" db="EMBL/GenBank/DDBJ databases">
        <authorList>
            <person name="Hodson N. C."/>
            <person name="Mongue J. A."/>
            <person name="Jaron S. K."/>
        </authorList>
    </citation>
    <scope>NUCLEOTIDE SEQUENCE</scope>
</reference>
<feature type="compositionally biased region" description="Basic and acidic residues" evidence="1">
    <location>
        <begin position="96"/>
        <end position="124"/>
    </location>
</feature>
<dbReference type="EMBL" id="CAJVCH010408048">
    <property type="protein sequence ID" value="CAG7817967.1"/>
    <property type="molecule type" value="Genomic_DNA"/>
</dbReference>
<evidence type="ECO:0000313" key="3">
    <source>
        <dbReference type="EMBL" id="CAG7817967.1"/>
    </source>
</evidence>
<gene>
    <name evidence="3" type="ORF">AFUS01_LOCUS28503</name>
</gene>
<accession>A0A8J2KRC5</accession>
<organism evidence="3 4">
    <name type="scientific">Allacma fusca</name>
    <dbReference type="NCBI Taxonomy" id="39272"/>
    <lineage>
        <taxon>Eukaryota</taxon>
        <taxon>Metazoa</taxon>
        <taxon>Ecdysozoa</taxon>
        <taxon>Arthropoda</taxon>
        <taxon>Hexapoda</taxon>
        <taxon>Collembola</taxon>
        <taxon>Symphypleona</taxon>
        <taxon>Sminthuridae</taxon>
        <taxon>Allacma</taxon>
    </lineage>
</organism>
<evidence type="ECO:0000256" key="2">
    <source>
        <dbReference type="SAM" id="SignalP"/>
    </source>
</evidence>
<comment type="caution">
    <text evidence="3">The sequence shown here is derived from an EMBL/GenBank/DDBJ whole genome shotgun (WGS) entry which is preliminary data.</text>
</comment>
<evidence type="ECO:0000256" key="1">
    <source>
        <dbReference type="SAM" id="MobiDB-lite"/>
    </source>
</evidence>
<dbReference type="AlphaFoldDB" id="A0A8J2KRC5"/>
<dbReference type="Proteomes" id="UP000708208">
    <property type="component" value="Unassembled WGS sequence"/>
</dbReference>
<keyword evidence="4" id="KW-1185">Reference proteome</keyword>